<dbReference type="InterPro" id="IPR006350">
    <property type="entry name" value="Intron_endoG1"/>
</dbReference>
<dbReference type="PROSITE" id="PS50164">
    <property type="entry name" value="GIY_YIG"/>
    <property type="match status" value="1"/>
</dbReference>
<accession>A7IUJ0</accession>
<dbReference type="InterPro" id="IPR003611">
    <property type="entry name" value="NUMOD3"/>
</dbReference>
<comment type="similarity">
    <text evidence="1">To endonucleases of group I introns of fungi and phage.</text>
</comment>
<evidence type="ECO:0000256" key="2">
    <source>
        <dbReference type="SAM" id="MobiDB-lite"/>
    </source>
</evidence>
<feature type="domain" description="GIY-YIG" evidence="3">
    <location>
        <begin position="25"/>
        <end position="116"/>
    </location>
</feature>
<dbReference type="Gene3D" id="3.40.1440.10">
    <property type="entry name" value="GIY-YIG endonuclease"/>
    <property type="match status" value="1"/>
</dbReference>
<reference evidence="4 5" key="1">
    <citation type="journal article" date="2007" name="Virology">
        <title>Sequence and annotation of the 314-kb MT325 and the 321-kb FR483 viruses that infect Chlorella Pbi.</title>
        <authorList>
            <person name="Fitzgerald L.A."/>
            <person name="Graves M.V."/>
            <person name="Li X."/>
            <person name="Feldblyum T."/>
            <person name="Hartigan J."/>
            <person name="Van Etten J.L."/>
        </authorList>
    </citation>
    <scope>NUCLEOTIDE SEQUENCE [LARGE SCALE GENOMIC DNA]</scope>
    <source>
        <strain evidence="4 5">MT325</strain>
    </source>
</reference>
<feature type="region of interest" description="Disordered" evidence="2">
    <location>
        <begin position="139"/>
        <end position="186"/>
    </location>
</feature>
<dbReference type="SMART" id="SM00465">
    <property type="entry name" value="GIYc"/>
    <property type="match status" value="1"/>
</dbReference>
<dbReference type="EMBL" id="DQ491001">
    <property type="protein sequence ID" value="ABT14014.1"/>
    <property type="molecule type" value="Genomic_DNA"/>
</dbReference>
<dbReference type="SUPFAM" id="SSF82771">
    <property type="entry name" value="GIY-YIG endonuclease"/>
    <property type="match status" value="1"/>
</dbReference>
<evidence type="ECO:0000259" key="3">
    <source>
        <dbReference type="PROSITE" id="PS50164"/>
    </source>
</evidence>
<organism evidence="4 5">
    <name type="scientific">Paramecium bursaria Chlorella virus MT325</name>
    <name type="common">PBCV-MT325</name>
    <dbReference type="NCBI Taxonomy" id="346932"/>
    <lineage>
        <taxon>Viruses</taxon>
        <taxon>Varidnaviria</taxon>
        <taxon>Bamfordvirae</taxon>
        <taxon>Nucleocytoviricota</taxon>
        <taxon>Megaviricetes</taxon>
        <taxon>Algavirales</taxon>
        <taxon>Phycodnaviridae</taxon>
        <taxon>Chlorovirus</taxon>
        <taxon>Chlorovirus conductrix</taxon>
        <taxon>Paramecium bursaria Chlorella virus A1</taxon>
    </lineage>
</organism>
<feature type="compositionally biased region" description="Basic and acidic residues" evidence="2">
    <location>
        <begin position="149"/>
        <end position="168"/>
    </location>
</feature>
<protein>
    <submittedName>
        <fullName evidence="4">Uncharacterized protein M460R</fullName>
    </submittedName>
</protein>
<gene>
    <name evidence="4" type="primary">M460R</name>
    <name evidence="4" type="ORF">MT325_M460R</name>
</gene>
<dbReference type="GO" id="GO:0003677">
    <property type="term" value="F:DNA binding"/>
    <property type="evidence" value="ECO:0007669"/>
    <property type="project" value="InterPro"/>
</dbReference>
<evidence type="ECO:0000313" key="5">
    <source>
        <dbReference type="Proteomes" id="UP000246715"/>
    </source>
</evidence>
<dbReference type="InterPro" id="IPR035901">
    <property type="entry name" value="GIY-YIG_endonuc_sf"/>
</dbReference>
<organismHost>
    <name type="scientific">Paramecium bursaria</name>
    <dbReference type="NCBI Taxonomy" id="74790"/>
</organismHost>
<dbReference type="Pfam" id="PF07460">
    <property type="entry name" value="NUMOD3"/>
    <property type="match status" value="1"/>
</dbReference>
<evidence type="ECO:0000256" key="1">
    <source>
        <dbReference type="ARBA" id="ARBA00010045"/>
    </source>
</evidence>
<dbReference type="Proteomes" id="UP000246715">
    <property type="component" value="Segment"/>
</dbReference>
<evidence type="ECO:0000313" key="4">
    <source>
        <dbReference type="EMBL" id="ABT14014.1"/>
    </source>
</evidence>
<sequence>MITVSKKGLPRKLEVNKKISRMIHKKNVIYCFYFPDSDKMYIGQTENFWTRMSAYRTSIKIGRLEIHQPKLYNAILKYDYKFTITIMAIDVDTKDLDDTEVSYIDMFDTYKNGYNMTGGGKVLRGESNPMFGKIHTEATRAQQSASRMGDPRPKSEEWCQEHSEKMKGENNPNFGGVSDKHKKNMSNSKIAKSIEKYKSKGIDISEENINKVLDENNGNMLQTSRDIGCTAALIRRHCVRIGLIQNSKQEL</sequence>
<name>A7IUJ0_PBCVM</name>
<dbReference type="GO" id="GO:0004519">
    <property type="term" value="F:endonuclease activity"/>
    <property type="evidence" value="ECO:0007669"/>
    <property type="project" value="InterPro"/>
</dbReference>
<dbReference type="InterPro" id="IPR000305">
    <property type="entry name" value="GIY-YIG_endonuc"/>
</dbReference>
<dbReference type="SUPFAM" id="SSF64496">
    <property type="entry name" value="DNA-binding domain of intron-encoded endonucleases"/>
    <property type="match status" value="1"/>
</dbReference>
<dbReference type="NCBIfam" id="TIGR01453">
    <property type="entry name" value="grpIintron_endo"/>
    <property type="match status" value="1"/>
</dbReference>
<proteinExistence type="predicted"/>